<dbReference type="STRING" id="1185876.BN8_02023"/>
<name>I2GGE8_9BACT</name>
<reference evidence="1 2" key="1">
    <citation type="journal article" date="2012" name="J. Bacteriol.">
        <title>Genome Sequence of the Filamentous Bacterium Fibrisoma limi BUZ 3T.</title>
        <authorList>
            <person name="Filippini M."/>
            <person name="Qi W."/>
            <person name="Jaenicke S."/>
            <person name="Goesmann A."/>
            <person name="Smits T.H."/>
            <person name="Bagheri H.C."/>
        </authorList>
    </citation>
    <scope>NUCLEOTIDE SEQUENCE [LARGE SCALE GENOMIC DNA]</scope>
    <source>
        <strain evidence="2">BUZ 3T</strain>
    </source>
</reference>
<keyword evidence="1" id="KW-0560">Oxidoreductase</keyword>
<organism evidence="1 2">
    <name type="scientific">Fibrisoma limi BUZ 3</name>
    <dbReference type="NCBI Taxonomy" id="1185876"/>
    <lineage>
        <taxon>Bacteria</taxon>
        <taxon>Pseudomonadati</taxon>
        <taxon>Bacteroidota</taxon>
        <taxon>Cytophagia</taxon>
        <taxon>Cytophagales</taxon>
        <taxon>Spirosomataceae</taxon>
        <taxon>Fibrisoma</taxon>
    </lineage>
</organism>
<dbReference type="GO" id="GO:0051213">
    <property type="term" value="F:dioxygenase activity"/>
    <property type="evidence" value="ECO:0007669"/>
    <property type="project" value="UniProtKB-KW"/>
</dbReference>
<keyword evidence="1" id="KW-0223">Dioxygenase</keyword>
<gene>
    <name evidence="1" type="ORF">BN8_02023</name>
</gene>
<sequence length="139" mass="16025">MSRAGQHRRLCWPTFNRLSYHPMDAQLIQTLQATHIAAWNEKDRTKRATLLQSIYADTITMYDKELVLHGIEAVSDFIEKLQREDPAFQFSAAKPIESVQNGVRLYGHIDTAQGRLNSMDFFVMDEGKVLHLYAFIDIP</sequence>
<dbReference type="EMBL" id="CAIT01000006">
    <property type="protein sequence ID" value="CCH52973.1"/>
    <property type="molecule type" value="Genomic_DNA"/>
</dbReference>
<proteinExistence type="predicted"/>
<dbReference type="AlphaFoldDB" id="I2GGE8"/>
<accession>I2GGE8</accession>
<dbReference type="eggNOG" id="COG0346">
    <property type="taxonomic scope" value="Bacteria"/>
</dbReference>
<dbReference type="Gene3D" id="3.10.450.50">
    <property type="match status" value="1"/>
</dbReference>
<comment type="caution">
    <text evidence="1">The sequence shown here is derived from an EMBL/GenBank/DDBJ whole genome shotgun (WGS) entry which is preliminary data.</text>
</comment>
<dbReference type="Proteomes" id="UP000009309">
    <property type="component" value="Unassembled WGS sequence"/>
</dbReference>
<evidence type="ECO:0000313" key="2">
    <source>
        <dbReference type="Proteomes" id="UP000009309"/>
    </source>
</evidence>
<protein>
    <submittedName>
        <fullName evidence="1">Glyoxalase/bleomycin resistance protein/dioxygenase</fullName>
    </submittedName>
</protein>
<dbReference type="InterPro" id="IPR032710">
    <property type="entry name" value="NTF2-like_dom_sf"/>
</dbReference>
<dbReference type="SUPFAM" id="SSF54427">
    <property type="entry name" value="NTF2-like"/>
    <property type="match status" value="1"/>
</dbReference>
<evidence type="ECO:0000313" key="1">
    <source>
        <dbReference type="EMBL" id="CCH52973.1"/>
    </source>
</evidence>
<keyword evidence="2" id="KW-1185">Reference proteome</keyword>